<evidence type="ECO:0000256" key="3">
    <source>
        <dbReference type="ARBA" id="ARBA00023027"/>
    </source>
</evidence>
<feature type="active site" description="Acyl-thioester intermediate" evidence="4">
    <location>
        <position position="127"/>
    </location>
</feature>
<feature type="binding site" evidence="4">
    <location>
        <begin position="159"/>
        <end position="167"/>
    </location>
    <ligand>
        <name>NAD(+)</name>
        <dbReference type="ChEBI" id="CHEBI:57540"/>
    </ligand>
</feature>
<dbReference type="InterPro" id="IPR015426">
    <property type="entry name" value="Acetylaldehyde_DH_C"/>
</dbReference>
<dbReference type="PIRSF" id="PIRSF015689">
    <property type="entry name" value="Actaldh_dh_actl"/>
    <property type="match status" value="1"/>
</dbReference>
<accession>A0AA46S170</accession>
<dbReference type="SMART" id="SM00859">
    <property type="entry name" value="Semialdhyde_dh"/>
    <property type="match status" value="1"/>
</dbReference>
<evidence type="ECO:0000313" key="6">
    <source>
        <dbReference type="EMBL" id="UYF43477.1"/>
    </source>
</evidence>
<name>A0AA46S170_9BACT</name>
<dbReference type="Gene3D" id="3.30.360.10">
    <property type="entry name" value="Dihydrodipicolinate Reductase, domain 2"/>
    <property type="match status" value="1"/>
</dbReference>
<dbReference type="InterPro" id="IPR000534">
    <property type="entry name" value="Semialdehyde_DH_NAD-bd"/>
</dbReference>
<evidence type="ECO:0000256" key="2">
    <source>
        <dbReference type="ARBA" id="ARBA00022797"/>
    </source>
</evidence>
<comment type="catalytic activity">
    <reaction evidence="4">
        <text>acetaldehyde + NAD(+) + CoA = acetyl-CoA + NADH + H(+)</text>
        <dbReference type="Rhea" id="RHEA:23288"/>
        <dbReference type="ChEBI" id="CHEBI:15343"/>
        <dbReference type="ChEBI" id="CHEBI:15378"/>
        <dbReference type="ChEBI" id="CHEBI:57287"/>
        <dbReference type="ChEBI" id="CHEBI:57288"/>
        <dbReference type="ChEBI" id="CHEBI:57540"/>
        <dbReference type="ChEBI" id="CHEBI:57945"/>
        <dbReference type="EC" id="1.2.1.10"/>
    </reaction>
</comment>
<dbReference type="Proteomes" id="UP001164100">
    <property type="component" value="Chromosome"/>
</dbReference>
<dbReference type="HAMAP" id="MF_01657">
    <property type="entry name" value="Ac_ald_DH_ac"/>
    <property type="match status" value="1"/>
</dbReference>
<keyword evidence="2 4" id="KW-0058">Aromatic hydrocarbons catabolism</keyword>
<dbReference type="InterPro" id="IPR003361">
    <property type="entry name" value="Acetaldehyde_dehydrogenase"/>
</dbReference>
<evidence type="ECO:0000256" key="1">
    <source>
        <dbReference type="ARBA" id="ARBA00009244"/>
    </source>
</evidence>
<dbReference type="SUPFAM" id="SSF51735">
    <property type="entry name" value="NAD(P)-binding Rossmann-fold domains"/>
    <property type="match status" value="1"/>
</dbReference>
<sequence>MQKKLKVGIIGSGNIGTDLLLKVIKSDFLECTMFIGRNLQSKGMSKALTLNVPLSDKGIDAVVENYDKFDLIFDSTTALSHLEHAPIFEKYNIIAIDMTPAKIGQFIVPAVNIEDIKSKKNINMITCGGQSSIPIAYAISKVVNDIEYIEIVSTISSKSAGPGTRANVDEYIETTEKALSLFTGCKNIKAIINLNPAIPSIDMQTTIYVKSKNPDIKKVKNAVNEMITKIKRYVPGYSLVTEPKYTNGIIMLTIKVQGAGDYLPKYAGNLDIINCSAIEVAEKIAKEFTTKGIN</sequence>
<keyword evidence="4 6" id="KW-0560">Oxidoreductase</keyword>
<feature type="binding site" evidence="4">
    <location>
        <begin position="12"/>
        <end position="15"/>
    </location>
    <ligand>
        <name>NAD(+)</name>
        <dbReference type="ChEBI" id="CHEBI:57540"/>
    </ligand>
</feature>
<dbReference type="AlphaFoldDB" id="A0AA46S170"/>
<protein>
    <recommendedName>
        <fullName evidence="4">Acetaldehyde dehydrogenase</fullName>
        <ecNumber evidence="4">1.2.1.10</ecNumber>
    </recommendedName>
    <alternativeName>
        <fullName evidence="4">Acetaldehyde dehydrogenase [acetylating]</fullName>
    </alternativeName>
</protein>
<evidence type="ECO:0000259" key="5">
    <source>
        <dbReference type="SMART" id="SM00859"/>
    </source>
</evidence>
<feature type="domain" description="Semialdehyde dehydrogenase NAD-binding" evidence="5">
    <location>
        <begin position="6"/>
        <end position="119"/>
    </location>
</feature>
<dbReference type="EC" id="1.2.1.10" evidence="4"/>
<keyword evidence="3 4" id="KW-0520">NAD</keyword>
<reference evidence="6" key="1">
    <citation type="journal article" date="2022" name="Front. Microbiol.">
        <title>Species classification and novel plasmid identifications in Arcobacter cryaerophilus and Arcobacter cryaerophilus-like organisms.</title>
        <authorList>
            <person name="Zhou G."/>
            <person name="Wang M."/>
            <person name="Wang H."/>
            <person name="Chen X."/>
            <person name="Gu Y."/>
            <person name="Shao Z."/>
            <person name="Zhang J."/>
            <person name="Zhang M."/>
        </authorList>
    </citation>
    <scope>NUCLEOTIDE SEQUENCE</scope>
    <source>
        <strain evidence="6">ICDCAC48</strain>
    </source>
</reference>
<dbReference type="GO" id="GO:0008774">
    <property type="term" value="F:acetaldehyde dehydrogenase (acetylating) activity"/>
    <property type="evidence" value="ECO:0007669"/>
    <property type="project" value="UniProtKB-UniRule"/>
</dbReference>
<feature type="binding site" evidence="4">
    <location>
        <position position="269"/>
    </location>
    <ligand>
        <name>NAD(+)</name>
        <dbReference type="ChEBI" id="CHEBI:57540"/>
    </ligand>
</feature>
<dbReference type="GO" id="GO:0051287">
    <property type="term" value="F:NAD binding"/>
    <property type="evidence" value="ECO:0007669"/>
    <property type="project" value="UniProtKB-UniRule"/>
</dbReference>
<gene>
    <name evidence="6" type="ORF">NGX11_00690</name>
</gene>
<evidence type="ECO:0000313" key="7">
    <source>
        <dbReference type="Proteomes" id="UP001164100"/>
    </source>
</evidence>
<dbReference type="NCBIfam" id="TIGR03215">
    <property type="entry name" value="ac_ald_DH_ac"/>
    <property type="match status" value="1"/>
</dbReference>
<comment type="similarity">
    <text evidence="1 4">Belongs to the acetaldehyde dehydrogenase family.</text>
</comment>
<dbReference type="Pfam" id="PF09290">
    <property type="entry name" value="AcetDehyd-dimer"/>
    <property type="match status" value="1"/>
</dbReference>
<dbReference type="CDD" id="cd23933">
    <property type="entry name" value="ALDH_C"/>
    <property type="match status" value="1"/>
</dbReference>
<dbReference type="Gene3D" id="3.40.50.720">
    <property type="entry name" value="NAD(P)-binding Rossmann-like Domain"/>
    <property type="match status" value="1"/>
</dbReference>
<dbReference type="SUPFAM" id="SSF55347">
    <property type="entry name" value="Glyceraldehyde-3-phosphate dehydrogenase-like, C-terminal domain"/>
    <property type="match status" value="1"/>
</dbReference>
<dbReference type="EMBL" id="CP099556">
    <property type="protein sequence ID" value="UYF43477.1"/>
    <property type="molecule type" value="Genomic_DNA"/>
</dbReference>
<dbReference type="InterPro" id="IPR036291">
    <property type="entry name" value="NAD(P)-bd_dom_sf"/>
</dbReference>
<dbReference type="RefSeq" id="WP_263514604.1">
    <property type="nucleotide sequence ID" value="NZ_CP099556.1"/>
</dbReference>
<organism evidence="6 7">
    <name type="scientific">Aliarcobacter cryaerophilus</name>
    <dbReference type="NCBI Taxonomy" id="28198"/>
    <lineage>
        <taxon>Bacteria</taxon>
        <taxon>Pseudomonadati</taxon>
        <taxon>Campylobacterota</taxon>
        <taxon>Epsilonproteobacteria</taxon>
        <taxon>Campylobacterales</taxon>
        <taxon>Arcobacteraceae</taxon>
        <taxon>Aliarcobacter</taxon>
    </lineage>
</organism>
<proteinExistence type="inferred from homology"/>
<evidence type="ECO:0000256" key="4">
    <source>
        <dbReference type="HAMAP-Rule" id="MF_01657"/>
    </source>
</evidence>
<dbReference type="NCBIfam" id="NF006157">
    <property type="entry name" value="PRK08300.1"/>
    <property type="match status" value="1"/>
</dbReference>